<evidence type="ECO:0000256" key="1">
    <source>
        <dbReference type="SAM" id="Phobius"/>
    </source>
</evidence>
<dbReference type="AlphaFoldDB" id="A0A174TDS9"/>
<keyword evidence="1" id="KW-1133">Transmembrane helix</keyword>
<feature type="transmembrane region" description="Helical" evidence="1">
    <location>
        <begin position="173"/>
        <end position="196"/>
    </location>
</feature>
<name>A0A174TDS9_9CLOT</name>
<reference evidence="2 3" key="1">
    <citation type="submission" date="2015-09" db="EMBL/GenBank/DDBJ databases">
        <authorList>
            <consortium name="Pathogen Informatics"/>
        </authorList>
    </citation>
    <scope>NUCLEOTIDE SEQUENCE [LARGE SCALE GENOMIC DNA]</scope>
    <source>
        <strain evidence="2 3">2789STDY5834956</strain>
    </source>
</reference>
<evidence type="ECO:0000313" key="3">
    <source>
        <dbReference type="Proteomes" id="UP000095563"/>
    </source>
</evidence>
<feature type="transmembrane region" description="Helical" evidence="1">
    <location>
        <begin position="433"/>
        <end position="456"/>
    </location>
</feature>
<evidence type="ECO:0000313" key="2">
    <source>
        <dbReference type="EMBL" id="CUQ06088.1"/>
    </source>
</evidence>
<feature type="transmembrane region" description="Helical" evidence="1">
    <location>
        <begin position="138"/>
        <end position="167"/>
    </location>
</feature>
<feature type="transmembrane region" description="Helical" evidence="1">
    <location>
        <begin position="95"/>
        <end position="117"/>
    </location>
</feature>
<feature type="transmembrane region" description="Helical" evidence="1">
    <location>
        <begin position="279"/>
        <end position="301"/>
    </location>
</feature>
<feature type="transmembrane region" description="Helical" evidence="1">
    <location>
        <begin position="7"/>
        <end position="27"/>
    </location>
</feature>
<feature type="transmembrane region" description="Helical" evidence="1">
    <location>
        <begin position="70"/>
        <end position="89"/>
    </location>
</feature>
<sequence>MYIKYDIIWYSITYYLVGVTVYKTTIIKIKGDIMRQIYLLTTYLLKAFIKDTFNHEKNFLNTMYKVITGIIILLFLIFFAAKFNFILLAEGVQYLFIPIILLIASIAYMILGIYLILSNVSFADDNEFLLSLPVNNKIIFISKFIFIEMMLTPISILIAIVLFTYGILSKASVAFYIYSLITSLLISITPITYGIFITLILNRICIKGNNKESLRRIFTIVSVIFSIGIVYFILISFMAPNSMVSLIAKSSKFDFNLINIILPLNTFLSKALIFSNSSIGFNSIVFSIILAVFLIIFNVFVGKKLYYKILLNSSDVSKSKDSKKYTFYKDNDSVLRTLMKRDFIALLRSNQFFLYTIGIFPIFVLIVATLIPLFKSIVTIESLEKNYIIVYVYLVSLSSLFAGYNVTAATSFSREGRYLPMLLQMPINIKTLLLSKVLIALSLSSLMIIVNLVVLAFLGLPILIYILMGISMFVFTLLIVMSSILNDVSHTNIKWMYEKDLVKGNLSLYKSCIYSIIYTPLILVLHLILNLTDISYSNQFYLLATVFIIVEVILTIRCYKKILSKLNTLYDL</sequence>
<keyword evidence="1" id="KW-0812">Transmembrane</keyword>
<feature type="transmembrane region" description="Helical" evidence="1">
    <location>
        <begin position="506"/>
        <end position="528"/>
    </location>
</feature>
<feature type="transmembrane region" description="Helical" evidence="1">
    <location>
        <begin position="540"/>
        <end position="559"/>
    </location>
</feature>
<feature type="transmembrane region" description="Helical" evidence="1">
    <location>
        <begin position="352"/>
        <end position="374"/>
    </location>
</feature>
<proteinExistence type="predicted"/>
<feature type="transmembrane region" description="Helical" evidence="1">
    <location>
        <begin position="217"/>
        <end position="239"/>
    </location>
</feature>
<gene>
    <name evidence="2" type="ORF">ERS852568_01723</name>
</gene>
<keyword evidence="1" id="KW-0472">Membrane</keyword>
<protein>
    <submittedName>
        <fullName evidence="2">ABC transporter permease</fullName>
    </submittedName>
</protein>
<dbReference type="Proteomes" id="UP000095563">
    <property type="component" value="Unassembled WGS sequence"/>
</dbReference>
<organism evidence="2 3">
    <name type="scientific">Clostridium baratii</name>
    <dbReference type="NCBI Taxonomy" id="1561"/>
    <lineage>
        <taxon>Bacteria</taxon>
        <taxon>Bacillati</taxon>
        <taxon>Bacillota</taxon>
        <taxon>Clostridia</taxon>
        <taxon>Eubacteriales</taxon>
        <taxon>Clostridiaceae</taxon>
        <taxon>Clostridium</taxon>
    </lineage>
</organism>
<feature type="transmembrane region" description="Helical" evidence="1">
    <location>
        <begin position="462"/>
        <end position="485"/>
    </location>
</feature>
<feature type="transmembrane region" description="Helical" evidence="1">
    <location>
        <begin position="386"/>
        <end position="412"/>
    </location>
</feature>
<accession>A0A174TDS9</accession>
<dbReference type="EMBL" id="CZBO01000003">
    <property type="protein sequence ID" value="CUQ06088.1"/>
    <property type="molecule type" value="Genomic_DNA"/>
</dbReference>